<evidence type="ECO:0000259" key="8">
    <source>
        <dbReference type="PROSITE" id="PS50112"/>
    </source>
</evidence>
<dbReference type="PROSITE" id="PS50112">
    <property type="entry name" value="PAS"/>
    <property type="match status" value="1"/>
</dbReference>
<feature type="domain" description="Histidine kinase" evidence="6">
    <location>
        <begin position="388"/>
        <end position="604"/>
    </location>
</feature>
<dbReference type="Proteomes" id="UP000304864">
    <property type="component" value="Chromosome"/>
</dbReference>
<reference evidence="10 11" key="1">
    <citation type="submission" date="2019-05" db="EMBL/GenBank/DDBJ databases">
        <title>Thiomicrorhabdus sediminis sp. nov, a novel sulfur-oxidizing bacterium isolated from coastal sediment.</title>
        <authorList>
            <person name="Liu X."/>
        </authorList>
    </citation>
    <scope>NUCLEOTIDE SEQUENCE [LARGE SCALE GENOMIC DNA]</scope>
    <source>
        <strain evidence="10 11">G1</strain>
    </source>
</reference>
<dbReference type="Pfam" id="PF02518">
    <property type="entry name" value="HATPase_c"/>
    <property type="match status" value="1"/>
</dbReference>
<dbReference type="AlphaFoldDB" id="A0A4P9K406"/>
<evidence type="ECO:0000256" key="2">
    <source>
        <dbReference type="ARBA" id="ARBA00012438"/>
    </source>
</evidence>
<organism evidence="10 11">
    <name type="scientific">Thiomicrorhabdus sediminis</name>
    <dbReference type="NCBI Taxonomy" id="2580412"/>
    <lineage>
        <taxon>Bacteria</taxon>
        <taxon>Pseudomonadati</taxon>
        <taxon>Pseudomonadota</taxon>
        <taxon>Gammaproteobacteria</taxon>
        <taxon>Thiotrichales</taxon>
        <taxon>Piscirickettsiaceae</taxon>
        <taxon>Thiomicrorhabdus</taxon>
    </lineage>
</organism>
<dbReference type="InterPro" id="IPR005467">
    <property type="entry name" value="His_kinase_dom"/>
</dbReference>
<dbReference type="FunFam" id="3.30.565.10:FF:000010">
    <property type="entry name" value="Sensor histidine kinase RcsC"/>
    <property type="match status" value="1"/>
</dbReference>
<feature type="modified residue" description="4-aspartylphosphate" evidence="5">
    <location>
        <position position="676"/>
    </location>
</feature>
<comment type="catalytic activity">
    <reaction evidence="1">
        <text>ATP + protein L-histidine = ADP + protein N-phospho-L-histidine.</text>
        <dbReference type="EC" id="2.7.13.3"/>
    </reaction>
</comment>
<dbReference type="CDD" id="cd00082">
    <property type="entry name" value="HisKA"/>
    <property type="match status" value="1"/>
</dbReference>
<dbReference type="PRINTS" id="PR00344">
    <property type="entry name" value="BCTRLSENSOR"/>
</dbReference>
<feature type="domain" description="PAS" evidence="8">
    <location>
        <begin position="243"/>
        <end position="313"/>
    </location>
</feature>
<sequence>MSSQNAFLQNAIDFYQHLPIATILFAPSDEGECQVAWQNTAATQIFTSLELADYPLLKLELLDCLAKNKVCSFHFEFDETDGFGSFQCTAIPDGDQVLVQWIKQTKTLNSFNQSTSSTDAERLLKSLDIGLFEWHIDNDFIELNAKAERFLGRWNYAKGANFAALLESIDSNDQQAVKDAVEEHLSSRWPLNVTFSTTSEDGHRLWLNMTGFAEWEGDEPVRLYGSLVDVTDNFSMRQQLKHREMFIEQLIDALPISIFVKDSLGCYKFFNKYAETLSGKMKSQVIGRTDFEIFPPEEAFKRHQHDQNILQQGSLQLLERSYNLENKDIWVLVGSAPMEVRQNSGQLENWLLNFALDITERKHMEEDLKKERNKAEQAAKAKTDFLSVMSHEIRTPLNSVIGNAGLLLSEDLAEDIAKPIEMIKRSGEHLLYLINDILDFNRLEAGKVELEKSPFRLRQQVDTIMEMSMTNAKLKKLQLVSDIAEPLAEFYIGDEGRLRQILLNLVSNAIKFTEQGSVTITVENIERGVRFEITDTGIGIAESAIPKLFSEFSQADSSTSRKFGGSGLGLSICKKLVEAMGGNIGVQSQLNSGTTFWFELPLLPASDKDVASKQESTEDVAPKRALKVLVAEDNAANQFLIRAVLEKFGHQVKVVENGLLAYESVQQDDYDLVLMDMQMPEMDGLQSTQNIRMLEGSFANIPIIALTANTHESDYEAVMAAGMNDFITKPIHLPTLQKILAKWST</sequence>
<dbReference type="SUPFAM" id="SSF55785">
    <property type="entry name" value="PYP-like sensor domain (PAS domain)"/>
    <property type="match status" value="2"/>
</dbReference>
<evidence type="ECO:0000256" key="3">
    <source>
        <dbReference type="ARBA" id="ARBA00022553"/>
    </source>
</evidence>
<dbReference type="Gene3D" id="3.30.565.10">
    <property type="entry name" value="Histidine kinase-like ATPase, C-terminal domain"/>
    <property type="match status" value="1"/>
</dbReference>
<dbReference type="SMART" id="SM00388">
    <property type="entry name" value="HisKA"/>
    <property type="match status" value="1"/>
</dbReference>
<dbReference type="RefSeq" id="WP_138564183.1">
    <property type="nucleotide sequence ID" value="NZ_CP040602.1"/>
</dbReference>
<evidence type="ECO:0000256" key="5">
    <source>
        <dbReference type="PROSITE-ProRule" id="PRU00169"/>
    </source>
</evidence>
<dbReference type="Pfam" id="PF08448">
    <property type="entry name" value="PAS_4"/>
    <property type="match status" value="1"/>
</dbReference>
<dbReference type="PANTHER" id="PTHR45339:SF5">
    <property type="entry name" value="HISTIDINE KINASE"/>
    <property type="match status" value="1"/>
</dbReference>
<dbReference type="SMART" id="SM00387">
    <property type="entry name" value="HATPase_c"/>
    <property type="match status" value="1"/>
</dbReference>
<dbReference type="SMART" id="SM00448">
    <property type="entry name" value="REC"/>
    <property type="match status" value="1"/>
</dbReference>
<dbReference type="Gene3D" id="3.40.50.2300">
    <property type="match status" value="1"/>
</dbReference>
<evidence type="ECO:0000256" key="1">
    <source>
        <dbReference type="ARBA" id="ARBA00000085"/>
    </source>
</evidence>
<dbReference type="EC" id="2.7.13.3" evidence="2"/>
<dbReference type="SUPFAM" id="SSF52172">
    <property type="entry name" value="CheY-like"/>
    <property type="match status" value="1"/>
</dbReference>
<accession>A0A4P9K406</accession>
<dbReference type="SMART" id="SM00091">
    <property type="entry name" value="PAS"/>
    <property type="match status" value="2"/>
</dbReference>
<dbReference type="InterPro" id="IPR004358">
    <property type="entry name" value="Sig_transdc_His_kin-like_C"/>
</dbReference>
<dbReference type="Pfam" id="PF00072">
    <property type="entry name" value="Response_reg"/>
    <property type="match status" value="1"/>
</dbReference>
<dbReference type="SUPFAM" id="SSF55874">
    <property type="entry name" value="ATPase domain of HSP90 chaperone/DNA topoisomerase II/histidine kinase"/>
    <property type="match status" value="1"/>
</dbReference>
<dbReference type="InterPro" id="IPR013656">
    <property type="entry name" value="PAS_4"/>
</dbReference>
<protein>
    <recommendedName>
        <fullName evidence="2">histidine kinase</fullName>
        <ecNumber evidence="2">2.7.13.3</ecNumber>
    </recommendedName>
</protein>
<dbReference type="NCBIfam" id="TIGR00229">
    <property type="entry name" value="sensory_box"/>
    <property type="match status" value="1"/>
</dbReference>
<dbReference type="PROSITE" id="PS50109">
    <property type="entry name" value="HIS_KIN"/>
    <property type="match status" value="1"/>
</dbReference>
<dbReference type="InterPro" id="IPR035965">
    <property type="entry name" value="PAS-like_dom_sf"/>
</dbReference>
<dbReference type="PROSITE" id="PS50110">
    <property type="entry name" value="RESPONSE_REGULATORY"/>
    <property type="match status" value="1"/>
</dbReference>
<dbReference type="InterPro" id="IPR000014">
    <property type="entry name" value="PAS"/>
</dbReference>
<evidence type="ECO:0000313" key="11">
    <source>
        <dbReference type="Proteomes" id="UP000304864"/>
    </source>
</evidence>
<keyword evidence="3 5" id="KW-0597">Phosphoprotein</keyword>
<evidence type="ECO:0000313" key="10">
    <source>
        <dbReference type="EMBL" id="QCU89632.1"/>
    </source>
</evidence>
<dbReference type="Gene3D" id="1.10.287.130">
    <property type="match status" value="1"/>
</dbReference>
<keyword evidence="11" id="KW-1185">Reference proteome</keyword>
<dbReference type="CDD" id="cd17546">
    <property type="entry name" value="REC_hyHK_CKI1_RcsC-like"/>
    <property type="match status" value="1"/>
</dbReference>
<gene>
    <name evidence="10" type="ORF">FE785_02765</name>
</gene>
<dbReference type="GO" id="GO:0000155">
    <property type="term" value="F:phosphorelay sensor kinase activity"/>
    <property type="evidence" value="ECO:0007669"/>
    <property type="project" value="InterPro"/>
</dbReference>
<dbReference type="Gene3D" id="3.30.450.20">
    <property type="entry name" value="PAS domain"/>
    <property type="match status" value="2"/>
</dbReference>
<dbReference type="CDD" id="cd16922">
    <property type="entry name" value="HATPase_EvgS-ArcB-TorS-like"/>
    <property type="match status" value="1"/>
</dbReference>
<feature type="domain" description="PAC" evidence="9">
    <location>
        <begin position="311"/>
        <end position="370"/>
    </location>
</feature>
<evidence type="ECO:0000259" key="7">
    <source>
        <dbReference type="PROSITE" id="PS50110"/>
    </source>
</evidence>
<evidence type="ECO:0000256" key="4">
    <source>
        <dbReference type="ARBA" id="ARBA00023012"/>
    </source>
</evidence>
<dbReference type="InterPro" id="IPR036890">
    <property type="entry name" value="HATPase_C_sf"/>
</dbReference>
<dbReference type="PANTHER" id="PTHR45339">
    <property type="entry name" value="HYBRID SIGNAL TRANSDUCTION HISTIDINE KINASE J"/>
    <property type="match status" value="1"/>
</dbReference>
<evidence type="ECO:0000259" key="6">
    <source>
        <dbReference type="PROSITE" id="PS50109"/>
    </source>
</evidence>
<dbReference type="OrthoDB" id="9792854at2"/>
<dbReference type="PROSITE" id="PS50113">
    <property type="entry name" value="PAC"/>
    <property type="match status" value="1"/>
</dbReference>
<dbReference type="EMBL" id="CP040602">
    <property type="protein sequence ID" value="QCU89632.1"/>
    <property type="molecule type" value="Genomic_DNA"/>
</dbReference>
<dbReference type="InterPro" id="IPR003661">
    <property type="entry name" value="HisK_dim/P_dom"/>
</dbReference>
<dbReference type="InterPro" id="IPR000700">
    <property type="entry name" value="PAS-assoc_C"/>
</dbReference>
<dbReference type="SUPFAM" id="SSF47384">
    <property type="entry name" value="Homodimeric domain of signal transducing histidine kinase"/>
    <property type="match status" value="1"/>
</dbReference>
<dbReference type="InterPro" id="IPR001789">
    <property type="entry name" value="Sig_transdc_resp-reg_receiver"/>
</dbReference>
<name>A0A4P9K406_9GAMM</name>
<evidence type="ECO:0000259" key="9">
    <source>
        <dbReference type="PROSITE" id="PS50113"/>
    </source>
</evidence>
<dbReference type="InterPro" id="IPR011006">
    <property type="entry name" value="CheY-like_superfamily"/>
</dbReference>
<dbReference type="Pfam" id="PF00512">
    <property type="entry name" value="HisKA"/>
    <property type="match status" value="1"/>
</dbReference>
<dbReference type="KEGG" id="thig:FE785_02765"/>
<proteinExistence type="predicted"/>
<keyword evidence="4" id="KW-0902">Two-component regulatory system</keyword>
<feature type="domain" description="Response regulatory" evidence="7">
    <location>
        <begin position="627"/>
        <end position="744"/>
    </location>
</feature>
<dbReference type="InterPro" id="IPR003594">
    <property type="entry name" value="HATPase_dom"/>
</dbReference>
<dbReference type="InterPro" id="IPR036097">
    <property type="entry name" value="HisK_dim/P_sf"/>
</dbReference>